<dbReference type="RefSeq" id="WP_090029186.1">
    <property type="nucleotide sequence ID" value="NZ_FNEB01000007.1"/>
</dbReference>
<dbReference type="Gene3D" id="1.10.287.470">
    <property type="entry name" value="Helix hairpin bin"/>
    <property type="match status" value="1"/>
</dbReference>
<dbReference type="PANTHER" id="PTHR32347:SF29">
    <property type="entry name" value="UPF0194 MEMBRANE PROTEIN YBHG"/>
    <property type="match status" value="1"/>
</dbReference>
<evidence type="ECO:0000259" key="5">
    <source>
        <dbReference type="Pfam" id="PF25989"/>
    </source>
</evidence>
<dbReference type="Pfam" id="PF25989">
    <property type="entry name" value="YknX_C"/>
    <property type="match status" value="1"/>
</dbReference>
<accession>A0A1G8PWJ8</accession>
<evidence type="ECO:0000313" key="7">
    <source>
        <dbReference type="Proteomes" id="UP000199340"/>
    </source>
</evidence>
<evidence type="ECO:0000256" key="1">
    <source>
        <dbReference type="ARBA" id="ARBA00004196"/>
    </source>
</evidence>
<dbReference type="InterPro" id="IPR058637">
    <property type="entry name" value="YknX-like_C"/>
</dbReference>
<dbReference type="GO" id="GO:0030313">
    <property type="term" value="C:cell envelope"/>
    <property type="evidence" value="ECO:0007669"/>
    <property type="project" value="UniProtKB-SubCell"/>
</dbReference>
<evidence type="ECO:0000256" key="2">
    <source>
        <dbReference type="ARBA" id="ARBA00023054"/>
    </source>
</evidence>
<proteinExistence type="predicted"/>
<dbReference type="InterPro" id="IPR050465">
    <property type="entry name" value="UPF0194_transport"/>
</dbReference>
<keyword evidence="2 3" id="KW-0175">Coiled coil</keyword>
<dbReference type="STRING" id="490829.SAMN05421850_10715"/>
<evidence type="ECO:0000313" key="6">
    <source>
        <dbReference type="EMBL" id="SDI96852.1"/>
    </source>
</evidence>
<dbReference type="Proteomes" id="UP000199340">
    <property type="component" value="Unassembled WGS sequence"/>
</dbReference>
<protein>
    <submittedName>
        <fullName evidence="6">HlyD family secretion protein</fullName>
    </submittedName>
</protein>
<dbReference type="OrthoDB" id="9791520at2"/>
<feature type="transmembrane region" description="Helical" evidence="4">
    <location>
        <begin position="7"/>
        <end position="26"/>
    </location>
</feature>
<organism evidence="6 7">
    <name type="scientific">Lutimaribacter saemankumensis</name>
    <dbReference type="NCBI Taxonomy" id="490829"/>
    <lineage>
        <taxon>Bacteria</taxon>
        <taxon>Pseudomonadati</taxon>
        <taxon>Pseudomonadota</taxon>
        <taxon>Alphaproteobacteria</taxon>
        <taxon>Rhodobacterales</taxon>
        <taxon>Roseobacteraceae</taxon>
        <taxon>Lutimaribacter</taxon>
    </lineage>
</organism>
<feature type="domain" description="YknX-like C-terminal permuted SH3-like" evidence="5">
    <location>
        <begin position="332"/>
        <end position="398"/>
    </location>
</feature>
<dbReference type="EMBL" id="FNEB01000007">
    <property type="protein sequence ID" value="SDI96852.1"/>
    <property type="molecule type" value="Genomic_DNA"/>
</dbReference>
<dbReference type="PANTHER" id="PTHR32347">
    <property type="entry name" value="EFFLUX SYSTEM COMPONENT YKNX-RELATED"/>
    <property type="match status" value="1"/>
</dbReference>
<keyword evidence="4" id="KW-0472">Membrane</keyword>
<keyword evidence="4" id="KW-1133">Transmembrane helix</keyword>
<keyword evidence="7" id="KW-1185">Reference proteome</keyword>
<sequence>MHRRTRLIGILVAAIAIVGALLWAALRPVPVSVDLASVTRGPMQVTVEVDGTTRIREVYDVAAPIAGTAERAPVRIGDRVVAGETVVATVEPVSPSLLDARSRQQAQAAVQEAQAALAVADSQLVQAEEELVYAQSQYDRVQELVERGVASLVRLEDASQLLNVRRAARDAARSARAMAQSTLERSQAALIGPDLGNEIAGDCCIQITAPADGVVLSVAQISERPVMSGETLLSIGDPTDLEIVADPLSRDAVRIPADARAIVDRWGGATHLEARLRQIEPSAKTEISALGIEEQRVEAIFDIVDAADRRPGLGNGYSVRLAIVVWETDDTLQVPLGALFRIGDDWACFIEDGGVAREVIVQIGQRNDRVAQVLNGLTEGDQVIVHPGDAVADGVPIAAAQPE</sequence>
<reference evidence="6 7" key="1">
    <citation type="submission" date="2016-10" db="EMBL/GenBank/DDBJ databases">
        <authorList>
            <person name="de Groot N.N."/>
        </authorList>
    </citation>
    <scope>NUCLEOTIDE SEQUENCE [LARGE SCALE GENOMIC DNA]</scope>
    <source>
        <strain evidence="6 7">DSM 28010</strain>
    </source>
</reference>
<comment type="subcellular location">
    <subcellularLocation>
        <location evidence="1">Cell envelope</location>
    </subcellularLocation>
</comment>
<dbReference type="Gene3D" id="2.40.50.100">
    <property type="match status" value="1"/>
</dbReference>
<keyword evidence="4" id="KW-0812">Transmembrane</keyword>
<evidence type="ECO:0000256" key="4">
    <source>
        <dbReference type="SAM" id="Phobius"/>
    </source>
</evidence>
<feature type="coiled-coil region" evidence="3">
    <location>
        <begin position="103"/>
        <end position="144"/>
    </location>
</feature>
<dbReference type="AlphaFoldDB" id="A0A1G8PWJ8"/>
<name>A0A1G8PWJ8_9RHOB</name>
<dbReference type="Gene3D" id="2.40.420.20">
    <property type="match status" value="1"/>
</dbReference>
<gene>
    <name evidence="6" type="ORF">SAMN05421850_10715</name>
</gene>
<evidence type="ECO:0000256" key="3">
    <source>
        <dbReference type="SAM" id="Coils"/>
    </source>
</evidence>